<feature type="transmembrane region" description="Helical" evidence="6">
    <location>
        <begin position="232"/>
        <end position="254"/>
    </location>
</feature>
<dbReference type="InterPro" id="IPR019196">
    <property type="entry name" value="ABC_transp_unknown"/>
</dbReference>
<dbReference type="EMBL" id="CP119311">
    <property type="protein sequence ID" value="WEK35170.1"/>
    <property type="molecule type" value="Genomic_DNA"/>
</dbReference>
<feature type="transmembrane region" description="Helical" evidence="6">
    <location>
        <begin position="118"/>
        <end position="143"/>
    </location>
</feature>
<feature type="transmembrane region" description="Helical" evidence="6">
    <location>
        <begin position="772"/>
        <end position="790"/>
    </location>
</feature>
<keyword evidence="3 6" id="KW-0812">Transmembrane</keyword>
<feature type="domain" description="ABC-type uncharacterised transport system" evidence="7">
    <location>
        <begin position="457"/>
        <end position="721"/>
    </location>
</feature>
<evidence type="ECO:0000256" key="4">
    <source>
        <dbReference type="ARBA" id="ARBA00022989"/>
    </source>
</evidence>
<keyword evidence="5 6" id="KW-0472">Membrane</keyword>
<feature type="transmembrane region" description="Helical" evidence="6">
    <location>
        <begin position="149"/>
        <end position="168"/>
    </location>
</feature>
<reference evidence="8" key="1">
    <citation type="submission" date="2023-03" db="EMBL/GenBank/DDBJ databases">
        <title>Andean soil-derived lignocellulolytic bacterial consortium as a source of novel taxa and putative plastic-active enzymes.</title>
        <authorList>
            <person name="Diaz-Garcia L."/>
            <person name="Chuvochina M."/>
            <person name="Feuerriegel G."/>
            <person name="Bunk B."/>
            <person name="Sproer C."/>
            <person name="Streit W.R."/>
            <person name="Rodriguez L.M."/>
            <person name="Overmann J."/>
            <person name="Jimenez D.J."/>
        </authorList>
    </citation>
    <scope>NUCLEOTIDE SEQUENCE</scope>
    <source>
        <strain evidence="8">MAG 7</strain>
    </source>
</reference>
<dbReference type="Pfam" id="PF09822">
    <property type="entry name" value="ABC_transp_aux"/>
    <property type="match status" value="1"/>
</dbReference>
<comment type="subcellular location">
    <subcellularLocation>
        <location evidence="1">Cell membrane</location>
        <topology evidence="1">Multi-pass membrane protein</topology>
    </subcellularLocation>
</comment>
<organism evidence="8 9">
    <name type="scientific">Candidatus Pseudobacter hemicellulosilyticus</name>
    <dbReference type="NCBI Taxonomy" id="3121375"/>
    <lineage>
        <taxon>Bacteria</taxon>
        <taxon>Pseudomonadati</taxon>
        <taxon>Bacteroidota</taxon>
        <taxon>Chitinophagia</taxon>
        <taxon>Chitinophagales</taxon>
        <taxon>Chitinophagaceae</taxon>
        <taxon>Pseudobacter</taxon>
    </lineage>
</organism>
<feature type="transmembrane region" description="Helical" evidence="6">
    <location>
        <begin position="20"/>
        <end position="39"/>
    </location>
</feature>
<evidence type="ECO:0000313" key="9">
    <source>
        <dbReference type="Proteomes" id="UP001220610"/>
    </source>
</evidence>
<dbReference type="PANTHER" id="PTHR30294">
    <property type="entry name" value="MEMBRANE COMPONENT OF ABC TRANSPORTER YHHJ-RELATED"/>
    <property type="match status" value="1"/>
</dbReference>
<accession>A0AAJ5WR12</accession>
<evidence type="ECO:0000256" key="5">
    <source>
        <dbReference type="ARBA" id="ARBA00023136"/>
    </source>
</evidence>
<dbReference type="Pfam" id="PF12679">
    <property type="entry name" value="ABC2_membrane_2"/>
    <property type="match status" value="1"/>
</dbReference>
<keyword evidence="4 6" id="KW-1133">Transmembrane helix</keyword>
<gene>
    <name evidence="8" type="ORF">P0Y53_21990</name>
</gene>
<feature type="transmembrane region" description="Helical" evidence="6">
    <location>
        <begin position="180"/>
        <end position="200"/>
    </location>
</feature>
<name>A0AAJ5WR12_9BACT</name>
<dbReference type="AlphaFoldDB" id="A0AAJ5WR12"/>
<dbReference type="InterPro" id="IPR051449">
    <property type="entry name" value="ABC-2_transporter_component"/>
</dbReference>
<dbReference type="Proteomes" id="UP001220610">
    <property type="component" value="Chromosome"/>
</dbReference>
<keyword evidence="2" id="KW-1003">Cell membrane</keyword>
<dbReference type="GO" id="GO:0005886">
    <property type="term" value="C:plasma membrane"/>
    <property type="evidence" value="ECO:0007669"/>
    <property type="project" value="UniProtKB-SubCell"/>
</dbReference>
<evidence type="ECO:0000256" key="2">
    <source>
        <dbReference type="ARBA" id="ARBA00022475"/>
    </source>
</evidence>
<sequence length="795" mass="88498">MKTIFRVAGTELRTLFYSPIAWFLMIVFMIQCSICYVGALEGVVRQQEMGGINLNSLGSLTYRIYLGYNGIFNDVMAKLYLYIPLLTMGLISRETSSGSIKLLYSSPVKVREIVFGKYLAMVIYSLVLVTIVGLFVVSGIFHIQHPDTGMLLSAMLGFFLLLCAYSAIGLFMSSLTTYQVIAAVCTFVMIGALSYIGSMWQDIAFVRQLTYFLSISGRTQKMLSGLITTKDVLYFVLIVYIFLGLSIFKLRAGMESKSNLVKAGRYIAVVVSALAIGYLSSIPGLIGYYDATANKSMTLSTQVQQIIKEMKDEPLEVTAYNNLLGTHWYLGAPTTYNMNLDRWERYMRFKPDIDLKTVYYYDSTLDAPYKMKSYKDKTVQEIARQHASSMKLDFRLFKSPEEVRQLVDLRPEFNRFVMQLKWKDRKTFLRIFDDQIVWPTETEVAAAFKRLQQAKMPKVAFLTGDLERDVNRIGDKEYQGLTKLHSFRNSLINQGFDVDSVSLETQDIPSDISTLVVADPKIALSAVTMEKLNRYIAAGGNMLIAGEPGRQAILNPLLSQLGVQLNSGMIVQASKEFSPDLAALTITSAAGSFSRTLKRRAEDSAKVSMPGAAGLSYISGGQFQVEPLLVTDSNSSWNRLQKLDLELAITASAGQAAKPAGEAGSPSQKAIQAGTVTFSPADGDTKGSVPTVLGLTRQVNGKEQRIIVAGDADFMSNAEIQRRNMPTANFVFNTALFSWLSYGEFPIETYRPPSRDNRVNVTGAQVDWLRIMYSWALPGILLVCSAILLIRRKRK</sequence>
<protein>
    <submittedName>
        <fullName evidence="8">Gldg family protein</fullName>
    </submittedName>
</protein>
<dbReference type="GO" id="GO:0140359">
    <property type="term" value="F:ABC-type transporter activity"/>
    <property type="evidence" value="ECO:0007669"/>
    <property type="project" value="InterPro"/>
</dbReference>
<evidence type="ECO:0000313" key="8">
    <source>
        <dbReference type="EMBL" id="WEK35170.1"/>
    </source>
</evidence>
<evidence type="ECO:0000256" key="3">
    <source>
        <dbReference type="ARBA" id="ARBA00022692"/>
    </source>
</evidence>
<proteinExistence type="predicted"/>
<evidence type="ECO:0000256" key="6">
    <source>
        <dbReference type="SAM" id="Phobius"/>
    </source>
</evidence>
<feature type="transmembrane region" description="Helical" evidence="6">
    <location>
        <begin position="266"/>
        <end position="289"/>
    </location>
</feature>
<dbReference type="PANTHER" id="PTHR30294:SF29">
    <property type="entry name" value="MULTIDRUG ABC TRANSPORTER PERMEASE YBHS-RELATED"/>
    <property type="match status" value="1"/>
</dbReference>
<evidence type="ECO:0000256" key="1">
    <source>
        <dbReference type="ARBA" id="ARBA00004651"/>
    </source>
</evidence>
<evidence type="ECO:0000259" key="7">
    <source>
        <dbReference type="Pfam" id="PF09822"/>
    </source>
</evidence>